<feature type="coiled-coil region" evidence="6">
    <location>
        <begin position="334"/>
        <end position="378"/>
    </location>
</feature>
<dbReference type="Gene3D" id="3.40.50.300">
    <property type="entry name" value="P-loop containing nucleotide triphosphate hydrolases"/>
    <property type="match status" value="1"/>
</dbReference>
<dbReference type="GO" id="GO:0004713">
    <property type="term" value="F:protein tyrosine kinase activity"/>
    <property type="evidence" value="ECO:0007669"/>
    <property type="project" value="TreeGrafter"/>
</dbReference>
<evidence type="ECO:0000256" key="3">
    <source>
        <dbReference type="ARBA" id="ARBA00022692"/>
    </source>
</evidence>
<keyword evidence="12" id="KW-1185">Reference proteome</keyword>
<keyword evidence="5 8" id="KW-0472">Membrane</keyword>
<gene>
    <name evidence="11" type="ORF">FJQ55_20920</name>
</gene>
<feature type="domain" description="Tyrosine-protein kinase G-rich" evidence="10">
    <location>
        <begin position="374"/>
        <end position="448"/>
    </location>
</feature>
<evidence type="ECO:0000313" key="11">
    <source>
        <dbReference type="EMBL" id="TPP05475.1"/>
    </source>
</evidence>
<protein>
    <recommendedName>
        <fullName evidence="13">Lipopolysaccharide biosynthesis protein</fullName>
    </recommendedName>
</protein>
<evidence type="ECO:0000256" key="7">
    <source>
        <dbReference type="SAM" id="MobiDB-lite"/>
    </source>
</evidence>
<dbReference type="InterPro" id="IPR050445">
    <property type="entry name" value="Bact_polysacc_biosynth/exp"/>
</dbReference>
<dbReference type="RefSeq" id="WP_140831640.1">
    <property type="nucleotide sequence ID" value="NZ_VFYP01000005.1"/>
</dbReference>
<comment type="caution">
    <text evidence="11">The sequence shown here is derived from an EMBL/GenBank/DDBJ whole genome shotgun (WGS) entry which is preliminary data.</text>
</comment>
<evidence type="ECO:0000256" key="2">
    <source>
        <dbReference type="ARBA" id="ARBA00022475"/>
    </source>
</evidence>
<evidence type="ECO:0000256" key="5">
    <source>
        <dbReference type="ARBA" id="ARBA00023136"/>
    </source>
</evidence>
<keyword evidence="2" id="KW-1003">Cell membrane</keyword>
<evidence type="ECO:0000256" key="6">
    <source>
        <dbReference type="SAM" id="Coils"/>
    </source>
</evidence>
<dbReference type="PANTHER" id="PTHR32309:SF13">
    <property type="entry name" value="FERRIC ENTEROBACTIN TRANSPORT PROTEIN FEPE"/>
    <property type="match status" value="1"/>
</dbReference>
<dbReference type="Proteomes" id="UP000316429">
    <property type="component" value="Unassembled WGS sequence"/>
</dbReference>
<dbReference type="InterPro" id="IPR003856">
    <property type="entry name" value="LPS_length_determ_N"/>
</dbReference>
<comment type="subcellular location">
    <subcellularLocation>
        <location evidence="1">Cell membrane</location>
        <topology evidence="1">Multi-pass membrane protein</topology>
    </subcellularLocation>
</comment>
<reference evidence="11 12" key="1">
    <citation type="submission" date="2019-06" db="EMBL/GenBank/DDBJ databases">
        <title>Rhizobium sp. CL12 isolated from roots of soybean.</title>
        <authorList>
            <person name="Wang C."/>
        </authorList>
    </citation>
    <scope>NUCLEOTIDE SEQUENCE [LARGE SCALE GENOMIC DNA]</scope>
    <source>
        <strain evidence="11 12">CL12</strain>
    </source>
</reference>
<dbReference type="PANTHER" id="PTHR32309">
    <property type="entry name" value="TYROSINE-PROTEIN KINASE"/>
    <property type="match status" value="1"/>
</dbReference>
<dbReference type="Pfam" id="PF02706">
    <property type="entry name" value="Wzz"/>
    <property type="match status" value="1"/>
</dbReference>
<dbReference type="EMBL" id="VFYP01000005">
    <property type="protein sequence ID" value="TPP05475.1"/>
    <property type="molecule type" value="Genomic_DNA"/>
</dbReference>
<evidence type="ECO:0000256" key="8">
    <source>
        <dbReference type="SAM" id="Phobius"/>
    </source>
</evidence>
<feature type="compositionally biased region" description="Basic and acidic residues" evidence="7">
    <location>
        <begin position="483"/>
        <end position="495"/>
    </location>
</feature>
<dbReference type="GO" id="GO:0005886">
    <property type="term" value="C:plasma membrane"/>
    <property type="evidence" value="ECO:0007669"/>
    <property type="project" value="UniProtKB-SubCell"/>
</dbReference>
<evidence type="ECO:0000313" key="12">
    <source>
        <dbReference type="Proteomes" id="UP000316429"/>
    </source>
</evidence>
<keyword evidence="4 8" id="KW-1133">Transmembrane helix</keyword>
<accession>A0A504U509</accession>
<feature type="transmembrane region" description="Helical" evidence="8">
    <location>
        <begin position="35"/>
        <end position="57"/>
    </location>
</feature>
<dbReference type="InterPro" id="IPR027417">
    <property type="entry name" value="P-loop_NTPase"/>
</dbReference>
<organism evidence="11 12">
    <name type="scientific">Rhizobium glycinendophyticum</name>
    <dbReference type="NCBI Taxonomy" id="2589807"/>
    <lineage>
        <taxon>Bacteria</taxon>
        <taxon>Pseudomonadati</taxon>
        <taxon>Pseudomonadota</taxon>
        <taxon>Alphaproteobacteria</taxon>
        <taxon>Hyphomicrobiales</taxon>
        <taxon>Rhizobiaceae</taxon>
        <taxon>Rhizobium/Agrobacterium group</taxon>
        <taxon>Rhizobium</taxon>
    </lineage>
</organism>
<feature type="domain" description="Polysaccharide chain length determinant N-terminal" evidence="9">
    <location>
        <begin position="22"/>
        <end position="110"/>
    </location>
</feature>
<feature type="transmembrane region" description="Helical" evidence="8">
    <location>
        <begin position="426"/>
        <end position="445"/>
    </location>
</feature>
<evidence type="ECO:0000259" key="10">
    <source>
        <dbReference type="Pfam" id="PF13807"/>
    </source>
</evidence>
<keyword evidence="6" id="KW-0175">Coiled coil</keyword>
<proteinExistence type="predicted"/>
<keyword evidence="3 8" id="KW-0812">Transmembrane</keyword>
<dbReference type="InterPro" id="IPR032807">
    <property type="entry name" value="GNVR"/>
</dbReference>
<evidence type="ECO:0000256" key="1">
    <source>
        <dbReference type="ARBA" id="ARBA00004651"/>
    </source>
</evidence>
<evidence type="ECO:0000256" key="4">
    <source>
        <dbReference type="ARBA" id="ARBA00022989"/>
    </source>
</evidence>
<evidence type="ECO:0008006" key="13">
    <source>
        <dbReference type="Google" id="ProtNLM"/>
    </source>
</evidence>
<dbReference type="OrthoDB" id="230260at2"/>
<sequence length="727" mass="79583">MVDNSIPPVEREEMQNSGSIPQIDLAHFFSVLRGGLLGIIVMTVLFAAAAVGFSLLLKNYYVSTVSILVDPEGSRIVEGEIYGDSRATEARALNQQYILTSVRVLSAVVESQSLVDDPEFGAAKPFESDRGKRAQRALEALQKAIVADLNKASFVIDLSVTTGDPAKSARLANAIAETYIQTRIQMNNGVVRQATTDLSAQLASLEKAVEDGDRAVQAYKAEHNIVDVGGRPTSEQQIAETNTEITRISGTIAENEALMSELKLARSNPEYLRYTPDASLTPAIIELRTRYHAALEQQSVLQSSFGDRHPALQSARARTQAVSALLNTQLKDFETSLARNAEKLKSQRQLLQKNLASLKANLNESDESMVQLRELERKLASDRLVYESFLLRTRQLSGQERTVSENPQIISAGQVPLSKAGPRRSLIVAGATILGFLVGCGIALARDMRTSTEPRAASIPASTPMAQVAAAKMAEPKRRRRTFREWLRPEPRDEPAPSADNDTPDREELPARIKNRRTRVTGPAADDGDLYAAATRQLIRLTQGRPNHMVVVYASGQHRDGHRTALQLAKSVAGTGKNLLLVDAEREANLTRQAAAVGKPGLMDAISLQRIEGDFVNPDRTPGLWLMPAGRRSPRISTKGISQSQTLVDWLEADGLLFDLVLVYVGRWNVQQATPAIEAAADGFAVIGNWFNRRDVEETVSSLEEHDLRPTLPLFLDEEVDSVPRAG</sequence>
<dbReference type="Pfam" id="PF13807">
    <property type="entry name" value="GNVR"/>
    <property type="match status" value="1"/>
</dbReference>
<feature type="region of interest" description="Disordered" evidence="7">
    <location>
        <begin position="470"/>
        <end position="524"/>
    </location>
</feature>
<dbReference type="AlphaFoldDB" id="A0A504U509"/>
<evidence type="ECO:0000259" key="9">
    <source>
        <dbReference type="Pfam" id="PF02706"/>
    </source>
</evidence>
<name>A0A504U509_9HYPH</name>